<organism evidence="2 3">
    <name type="scientific">Tunturiibacter lichenicola</name>
    <dbReference type="NCBI Taxonomy" id="2051959"/>
    <lineage>
        <taxon>Bacteria</taxon>
        <taxon>Pseudomonadati</taxon>
        <taxon>Acidobacteriota</taxon>
        <taxon>Terriglobia</taxon>
        <taxon>Terriglobales</taxon>
        <taxon>Acidobacteriaceae</taxon>
        <taxon>Tunturiibacter</taxon>
    </lineage>
</organism>
<dbReference type="GO" id="GO:0003700">
    <property type="term" value="F:DNA-binding transcription factor activity"/>
    <property type="evidence" value="ECO:0007669"/>
    <property type="project" value="InterPro"/>
</dbReference>
<evidence type="ECO:0000313" key="2">
    <source>
        <dbReference type="EMBL" id="NYF89155.1"/>
    </source>
</evidence>
<comment type="caution">
    <text evidence="2">The sequence shown here is derived from an EMBL/GenBank/DDBJ whole genome shotgun (WGS) entry which is preliminary data.</text>
</comment>
<dbReference type="SMART" id="SM00347">
    <property type="entry name" value="HTH_MARR"/>
    <property type="match status" value="1"/>
</dbReference>
<dbReference type="PROSITE" id="PS50995">
    <property type="entry name" value="HTH_MARR_2"/>
    <property type="match status" value="1"/>
</dbReference>
<dbReference type="Gene3D" id="1.10.10.10">
    <property type="entry name" value="Winged helix-like DNA-binding domain superfamily/Winged helix DNA-binding domain"/>
    <property type="match status" value="1"/>
</dbReference>
<gene>
    <name evidence="2" type="ORF">HDF08_001222</name>
</gene>
<dbReference type="InterPro" id="IPR036388">
    <property type="entry name" value="WH-like_DNA-bd_sf"/>
</dbReference>
<dbReference type="InterPro" id="IPR000835">
    <property type="entry name" value="HTH_MarR-typ"/>
</dbReference>
<feature type="domain" description="HTH marR-type" evidence="1">
    <location>
        <begin position="15"/>
        <end position="147"/>
    </location>
</feature>
<dbReference type="SUPFAM" id="SSF46785">
    <property type="entry name" value="Winged helix' DNA-binding domain"/>
    <property type="match status" value="1"/>
</dbReference>
<reference evidence="2 3" key="1">
    <citation type="submission" date="2020-07" db="EMBL/GenBank/DDBJ databases">
        <title>Genomic Encyclopedia of Type Strains, Phase IV (KMG-V): Genome sequencing to study the core and pangenomes of soil and plant-associated prokaryotes.</title>
        <authorList>
            <person name="Whitman W."/>
        </authorList>
    </citation>
    <scope>NUCLEOTIDE SEQUENCE [LARGE SCALE GENOMIC DNA]</scope>
    <source>
        <strain evidence="2 3">M8UP22</strain>
    </source>
</reference>
<name>A0A852VFY8_9BACT</name>
<accession>A0A852VFY8</accession>
<protein>
    <submittedName>
        <fullName evidence="2">DNA-binding MarR family transcriptional regulator</fullName>
    </submittedName>
</protein>
<proteinExistence type="predicted"/>
<dbReference type="GO" id="GO:0006950">
    <property type="term" value="P:response to stress"/>
    <property type="evidence" value="ECO:0007669"/>
    <property type="project" value="TreeGrafter"/>
</dbReference>
<keyword evidence="2" id="KW-0238">DNA-binding</keyword>
<dbReference type="AlphaFoldDB" id="A0A852VFY8"/>
<dbReference type="PANTHER" id="PTHR33164:SF43">
    <property type="entry name" value="HTH-TYPE TRANSCRIPTIONAL REPRESSOR YETL"/>
    <property type="match status" value="1"/>
</dbReference>
<dbReference type="Proteomes" id="UP000564385">
    <property type="component" value="Unassembled WGS sequence"/>
</dbReference>
<dbReference type="InterPro" id="IPR036390">
    <property type="entry name" value="WH_DNA-bd_sf"/>
</dbReference>
<evidence type="ECO:0000259" key="1">
    <source>
        <dbReference type="PROSITE" id="PS50995"/>
    </source>
</evidence>
<evidence type="ECO:0000313" key="3">
    <source>
        <dbReference type="Proteomes" id="UP000564385"/>
    </source>
</evidence>
<sequence length="156" mass="17239">MVSLNSNGVKRQAERRRAAQMMKRILIHFRSQMDEALRPQGVTTAQLHILKTLREEPGVSGAQLARLCYVTPQSAQSLLTGLARDGWIVRNKGRGNDRILAARLTAEGEELLQEAEKMVKVIEGKLWRGVAESSIEALNGVLEQCLANLGPEPDGR</sequence>
<dbReference type="Pfam" id="PF12802">
    <property type="entry name" value="MarR_2"/>
    <property type="match status" value="1"/>
</dbReference>
<dbReference type="PANTHER" id="PTHR33164">
    <property type="entry name" value="TRANSCRIPTIONAL REGULATOR, MARR FAMILY"/>
    <property type="match status" value="1"/>
</dbReference>
<dbReference type="EMBL" id="JACCCU010000001">
    <property type="protein sequence ID" value="NYF89155.1"/>
    <property type="molecule type" value="Genomic_DNA"/>
</dbReference>
<dbReference type="InterPro" id="IPR039422">
    <property type="entry name" value="MarR/SlyA-like"/>
</dbReference>
<dbReference type="GO" id="GO:0003677">
    <property type="term" value="F:DNA binding"/>
    <property type="evidence" value="ECO:0007669"/>
    <property type="project" value="UniProtKB-KW"/>
</dbReference>